<evidence type="ECO:0000259" key="3">
    <source>
        <dbReference type="PROSITE" id="PS51203"/>
    </source>
</evidence>
<evidence type="ECO:0000256" key="2">
    <source>
        <dbReference type="ARBA" id="ARBA00013750"/>
    </source>
</evidence>
<dbReference type="EMBL" id="KQ420047">
    <property type="protein sequence ID" value="KOF81513.1"/>
    <property type="molecule type" value="Genomic_DNA"/>
</dbReference>
<dbReference type="InterPro" id="IPR007052">
    <property type="entry name" value="CS_dom"/>
</dbReference>
<dbReference type="PANTHER" id="PTHR12967">
    <property type="entry name" value="PROTEIN SHQ1 HOMOLOG"/>
    <property type="match status" value="1"/>
</dbReference>
<reference evidence="4" key="1">
    <citation type="submission" date="2015-07" db="EMBL/GenBank/DDBJ databases">
        <title>MeaNS - Measles Nucleotide Surveillance Program.</title>
        <authorList>
            <person name="Tran T."/>
            <person name="Druce J."/>
        </authorList>
    </citation>
    <scope>NUCLEOTIDE SEQUENCE</scope>
    <source>
        <strain evidence="4">UCB-OBI-ISO-001</strain>
        <tissue evidence="4">Gonad</tissue>
    </source>
</reference>
<accession>A0A0L8GX17</accession>
<dbReference type="Pfam" id="PF21413">
    <property type="entry name" value="SHQ1-like_CS"/>
    <property type="match status" value="1"/>
</dbReference>
<dbReference type="GO" id="GO:0005737">
    <property type="term" value="C:cytoplasm"/>
    <property type="evidence" value="ECO:0007669"/>
    <property type="project" value="TreeGrafter"/>
</dbReference>
<dbReference type="InterPro" id="IPR048696">
    <property type="entry name" value="SHQ1-like_CS"/>
</dbReference>
<dbReference type="SUPFAM" id="SSF49764">
    <property type="entry name" value="HSP20-like chaperones"/>
    <property type="match status" value="1"/>
</dbReference>
<protein>
    <recommendedName>
        <fullName evidence="2">Protein SHQ1 homolog</fullName>
    </recommendedName>
</protein>
<dbReference type="GO" id="GO:0000493">
    <property type="term" value="P:box H/ACA snoRNP assembly"/>
    <property type="evidence" value="ECO:0007669"/>
    <property type="project" value="InterPro"/>
</dbReference>
<dbReference type="OrthoDB" id="73639at2759"/>
<dbReference type="PANTHER" id="PTHR12967:SF0">
    <property type="entry name" value="PROTEIN SHQ1 HOMOLOG"/>
    <property type="match status" value="1"/>
</dbReference>
<proteinExistence type="inferred from homology"/>
<dbReference type="Gene3D" id="2.60.40.790">
    <property type="match status" value="1"/>
</dbReference>
<gene>
    <name evidence="4" type="ORF">OCBIM_22026419mg</name>
</gene>
<dbReference type="GO" id="GO:0051082">
    <property type="term" value="F:unfolded protein binding"/>
    <property type="evidence" value="ECO:0007669"/>
    <property type="project" value="TreeGrafter"/>
</dbReference>
<feature type="domain" description="CS" evidence="3">
    <location>
        <begin position="1"/>
        <end position="87"/>
    </location>
</feature>
<dbReference type="AlphaFoldDB" id="A0A0L8GX17"/>
<comment type="similarity">
    <text evidence="1">Belongs to the SHQ1 family.</text>
</comment>
<organism evidence="4">
    <name type="scientific">Octopus bimaculoides</name>
    <name type="common">California two-spotted octopus</name>
    <dbReference type="NCBI Taxonomy" id="37653"/>
    <lineage>
        <taxon>Eukaryota</taxon>
        <taxon>Metazoa</taxon>
        <taxon>Spiralia</taxon>
        <taxon>Lophotrochozoa</taxon>
        <taxon>Mollusca</taxon>
        <taxon>Cephalopoda</taxon>
        <taxon>Coleoidea</taxon>
        <taxon>Octopodiformes</taxon>
        <taxon>Octopoda</taxon>
        <taxon>Incirrata</taxon>
        <taxon>Octopodidae</taxon>
        <taxon>Octopus</taxon>
    </lineage>
</organism>
<dbReference type="InterPro" id="IPR007009">
    <property type="entry name" value="Shq1_C"/>
</dbReference>
<dbReference type="InterPro" id="IPR039742">
    <property type="entry name" value="Shq1"/>
</dbReference>
<dbReference type="GO" id="GO:0005654">
    <property type="term" value="C:nucleoplasm"/>
    <property type="evidence" value="ECO:0007669"/>
    <property type="project" value="TreeGrafter"/>
</dbReference>
<dbReference type="InterPro" id="IPR008978">
    <property type="entry name" value="HSP20-like_chaperone"/>
</dbReference>
<dbReference type="STRING" id="37653.A0A0L8GX17"/>
<dbReference type="CDD" id="cd00298">
    <property type="entry name" value="ACD_sHsps_p23-like"/>
    <property type="match status" value="1"/>
</dbReference>
<dbReference type="Pfam" id="PF04925">
    <property type="entry name" value="SHQ1"/>
    <property type="match status" value="1"/>
</dbReference>
<sequence length="446" mass="51407">MLTPRFELSQDDDFLHIIIDAVLAKISDTEILIDDDEFIFYSTPYYLRLHLPGKLDEDGRETCTYNDGKFSIQIPKKVAGEMFQGLEMLTKLLTPKGKYSANSPLIEVLYNETSPSSTKEHKTGEDANEEEEFDWYIEQEPPSALNDTFLPQYCYGFANKRSGVFQNLAEEFSETCDIRYPDEMSPQERTQKRCELEAEKFDPDYYIADFIDEENIIKKLCSYVCPWSCEKDGNLVHFPKSSDLTEQEKYILTQLPKKQYLLDNPKDVTSVYLGLVDILFAYSYDVRTTEGEKTVESGWTVAKLSSTLSCFETFINLKDVIIASFRRSLSYPLYRNWQLSMAVLSDVQFLFNSGQLHILKCLLEVKELMQEYNLNHILNDLYITDYCVWIQTACAKQLQSLATELSKVRISSSVSPSLLQCLSTSDLFLKYISSSYYKLNAEHGLT</sequence>
<evidence type="ECO:0000313" key="4">
    <source>
        <dbReference type="EMBL" id="KOF81513.1"/>
    </source>
</evidence>
<name>A0A0L8GX17_OCTBM</name>
<evidence type="ECO:0000256" key="1">
    <source>
        <dbReference type="ARBA" id="ARBA00005607"/>
    </source>
</evidence>
<dbReference type="PROSITE" id="PS51203">
    <property type="entry name" value="CS"/>
    <property type="match status" value="1"/>
</dbReference>